<reference evidence="2 3" key="1">
    <citation type="submission" date="2016-11" db="EMBL/GenBank/DDBJ databases">
        <authorList>
            <person name="Jaros S."/>
            <person name="Januszkiewicz K."/>
            <person name="Wedrychowicz H."/>
        </authorList>
    </citation>
    <scope>NUCLEOTIDE SEQUENCE [LARGE SCALE GENOMIC DNA]</scope>
    <source>
        <strain evidence="2 3">DSM 26897</strain>
    </source>
</reference>
<protein>
    <submittedName>
        <fullName evidence="2">Uncharacterized protein</fullName>
    </submittedName>
</protein>
<sequence>MLIAISTRTGTAAAAAAFLCSGIALPASLGSYGLNAAQSSAITRRVTEIARVFSPTDGNTTRHPPDAVGTTVQALALPVVVGMCIWANTQ</sequence>
<accession>A0A1M4T910</accession>
<feature type="signal peptide" evidence="1">
    <location>
        <begin position="1"/>
        <end position="26"/>
    </location>
</feature>
<evidence type="ECO:0000313" key="3">
    <source>
        <dbReference type="Proteomes" id="UP000184368"/>
    </source>
</evidence>
<feature type="chain" id="PRO_5013087073" evidence="1">
    <location>
        <begin position="27"/>
        <end position="90"/>
    </location>
</feature>
<evidence type="ECO:0000256" key="1">
    <source>
        <dbReference type="SAM" id="SignalP"/>
    </source>
</evidence>
<proteinExistence type="predicted"/>
<organism evidence="2 3">
    <name type="scientific">Cnuella takakiae</name>
    <dbReference type="NCBI Taxonomy" id="1302690"/>
    <lineage>
        <taxon>Bacteria</taxon>
        <taxon>Pseudomonadati</taxon>
        <taxon>Bacteroidota</taxon>
        <taxon>Chitinophagia</taxon>
        <taxon>Chitinophagales</taxon>
        <taxon>Chitinophagaceae</taxon>
        <taxon>Cnuella</taxon>
    </lineage>
</organism>
<keyword evidence="1" id="KW-0732">Signal</keyword>
<evidence type="ECO:0000313" key="2">
    <source>
        <dbReference type="EMBL" id="SHE40961.1"/>
    </source>
</evidence>
<dbReference type="Proteomes" id="UP000184368">
    <property type="component" value="Unassembled WGS sequence"/>
</dbReference>
<keyword evidence="3" id="KW-1185">Reference proteome</keyword>
<name>A0A1M4T910_9BACT</name>
<gene>
    <name evidence="2" type="ORF">SAMN05444008_101358</name>
</gene>
<dbReference type="EMBL" id="FQUO01000001">
    <property type="protein sequence ID" value="SHE40961.1"/>
    <property type="molecule type" value="Genomic_DNA"/>
</dbReference>
<dbReference type="AlphaFoldDB" id="A0A1M4T910"/>